<accession>A0A8T0QC63</accession>
<feature type="region of interest" description="Disordered" evidence="1">
    <location>
        <begin position="1"/>
        <end position="54"/>
    </location>
</feature>
<evidence type="ECO:0000313" key="3">
    <source>
        <dbReference type="Proteomes" id="UP000823388"/>
    </source>
</evidence>
<organism evidence="2 3">
    <name type="scientific">Panicum virgatum</name>
    <name type="common">Blackwell switchgrass</name>
    <dbReference type="NCBI Taxonomy" id="38727"/>
    <lineage>
        <taxon>Eukaryota</taxon>
        <taxon>Viridiplantae</taxon>
        <taxon>Streptophyta</taxon>
        <taxon>Embryophyta</taxon>
        <taxon>Tracheophyta</taxon>
        <taxon>Spermatophyta</taxon>
        <taxon>Magnoliopsida</taxon>
        <taxon>Liliopsida</taxon>
        <taxon>Poales</taxon>
        <taxon>Poaceae</taxon>
        <taxon>PACMAD clade</taxon>
        <taxon>Panicoideae</taxon>
        <taxon>Panicodae</taxon>
        <taxon>Paniceae</taxon>
        <taxon>Panicinae</taxon>
        <taxon>Panicum</taxon>
        <taxon>Panicum sect. Hiantes</taxon>
    </lineage>
</organism>
<name>A0A8T0QC63_PANVG</name>
<dbReference type="AlphaFoldDB" id="A0A8T0QC63"/>
<reference evidence="2" key="1">
    <citation type="submission" date="2020-05" db="EMBL/GenBank/DDBJ databases">
        <title>WGS assembly of Panicum virgatum.</title>
        <authorList>
            <person name="Lovell J.T."/>
            <person name="Jenkins J."/>
            <person name="Shu S."/>
            <person name="Juenger T.E."/>
            <person name="Schmutz J."/>
        </authorList>
    </citation>
    <scope>NUCLEOTIDE SEQUENCE</scope>
    <source>
        <strain evidence="2">AP13</strain>
    </source>
</reference>
<gene>
    <name evidence="2" type="ORF">PVAP13_7KG398501</name>
</gene>
<dbReference type="Proteomes" id="UP000823388">
    <property type="component" value="Chromosome 7K"/>
</dbReference>
<sequence length="102" mass="10504">MAVRGARGRGGSGPQQREELGAAAEDVRRRWRTTARVRGGGSSPGFARPGASPWRREELGAMGREELGAAVALDGSNARSSGPRRRGESAAAQGDGLSFAAA</sequence>
<keyword evidence="3" id="KW-1185">Reference proteome</keyword>
<evidence type="ECO:0000256" key="1">
    <source>
        <dbReference type="SAM" id="MobiDB-lite"/>
    </source>
</evidence>
<dbReference type="EMBL" id="CM029049">
    <property type="protein sequence ID" value="KAG2571423.1"/>
    <property type="molecule type" value="Genomic_DNA"/>
</dbReference>
<proteinExistence type="predicted"/>
<comment type="caution">
    <text evidence="2">The sequence shown here is derived from an EMBL/GenBank/DDBJ whole genome shotgun (WGS) entry which is preliminary data.</text>
</comment>
<protein>
    <submittedName>
        <fullName evidence="2">Uncharacterized protein</fullName>
    </submittedName>
</protein>
<feature type="compositionally biased region" description="Basic and acidic residues" evidence="1">
    <location>
        <begin position="16"/>
        <end position="28"/>
    </location>
</feature>
<evidence type="ECO:0000313" key="2">
    <source>
        <dbReference type="EMBL" id="KAG2571423.1"/>
    </source>
</evidence>
<feature type="region of interest" description="Disordered" evidence="1">
    <location>
        <begin position="73"/>
        <end position="102"/>
    </location>
</feature>